<feature type="transmembrane region" description="Helical" evidence="1">
    <location>
        <begin position="67"/>
        <end position="89"/>
    </location>
</feature>
<evidence type="ECO:0000313" key="3">
    <source>
        <dbReference type="Proteomes" id="UP001597483"/>
    </source>
</evidence>
<accession>A0ABW5H1N2</accession>
<keyword evidence="1" id="KW-0472">Membrane</keyword>
<protein>
    <recommendedName>
        <fullName evidence="4">Copper resistance protein D domain-containing protein</fullName>
    </recommendedName>
</protein>
<organism evidence="2 3">
    <name type="scientific">Amycolatopsis silviterrae</name>
    <dbReference type="NCBI Taxonomy" id="1656914"/>
    <lineage>
        <taxon>Bacteria</taxon>
        <taxon>Bacillati</taxon>
        <taxon>Actinomycetota</taxon>
        <taxon>Actinomycetes</taxon>
        <taxon>Pseudonocardiales</taxon>
        <taxon>Pseudonocardiaceae</taxon>
        <taxon>Amycolatopsis</taxon>
    </lineage>
</organism>
<feature type="transmembrane region" description="Helical" evidence="1">
    <location>
        <begin position="43"/>
        <end position="61"/>
    </location>
</feature>
<name>A0ABW5H1N2_9PSEU</name>
<keyword evidence="3" id="KW-1185">Reference proteome</keyword>
<dbReference type="EMBL" id="JBHUKS010000004">
    <property type="protein sequence ID" value="MFD2467141.1"/>
    <property type="molecule type" value="Genomic_DNA"/>
</dbReference>
<feature type="transmembrane region" description="Helical" evidence="1">
    <location>
        <begin position="101"/>
        <end position="123"/>
    </location>
</feature>
<sequence length="234" mass="24354">MADQAPASPARILTGGAIASAAFLTIAALALIAAPDRAPSHPVLAGIALFVIALFLVALWLTARDSWWTVAAASLAASAFLAACVWSSAHVQAPPALRTAALFAHLAFLVLGFGAVLVADYHGLLWAIRRCTLAEVVTSTARLHLPIWIGLAGLIVSGTLLRPDLTSPLTQLKLGLVAVLTVNGAQASLLADRMRQHLPADLPPRILAWGAATALISQVGWWGAMVIGFLNSET</sequence>
<proteinExistence type="predicted"/>
<dbReference type="RefSeq" id="WP_378301537.1">
    <property type="nucleotide sequence ID" value="NZ_JBHUKS010000004.1"/>
</dbReference>
<gene>
    <name evidence="2" type="ORF">ACFSVL_07050</name>
</gene>
<keyword evidence="1" id="KW-0812">Transmembrane</keyword>
<keyword evidence="1" id="KW-1133">Transmembrane helix</keyword>
<feature type="transmembrane region" description="Helical" evidence="1">
    <location>
        <begin position="143"/>
        <end position="162"/>
    </location>
</feature>
<feature type="transmembrane region" description="Helical" evidence="1">
    <location>
        <begin position="12"/>
        <end position="31"/>
    </location>
</feature>
<evidence type="ECO:0000256" key="1">
    <source>
        <dbReference type="SAM" id="Phobius"/>
    </source>
</evidence>
<evidence type="ECO:0008006" key="4">
    <source>
        <dbReference type="Google" id="ProtNLM"/>
    </source>
</evidence>
<evidence type="ECO:0000313" key="2">
    <source>
        <dbReference type="EMBL" id="MFD2467141.1"/>
    </source>
</evidence>
<comment type="caution">
    <text evidence="2">The sequence shown here is derived from an EMBL/GenBank/DDBJ whole genome shotgun (WGS) entry which is preliminary data.</text>
</comment>
<feature type="transmembrane region" description="Helical" evidence="1">
    <location>
        <begin position="206"/>
        <end position="230"/>
    </location>
</feature>
<dbReference type="Proteomes" id="UP001597483">
    <property type="component" value="Unassembled WGS sequence"/>
</dbReference>
<reference evidence="3" key="1">
    <citation type="journal article" date="2019" name="Int. J. Syst. Evol. Microbiol.">
        <title>The Global Catalogue of Microorganisms (GCM) 10K type strain sequencing project: providing services to taxonomists for standard genome sequencing and annotation.</title>
        <authorList>
            <consortium name="The Broad Institute Genomics Platform"/>
            <consortium name="The Broad Institute Genome Sequencing Center for Infectious Disease"/>
            <person name="Wu L."/>
            <person name="Ma J."/>
        </authorList>
    </citation>
    <scope>NUCLEOTIDE SEQUENCE [LARGE SCALE GENOMIC DNA]</scope>
    <source>
        <strain evidence="3">CGMCC 4.7641</strain>
    </source>
</reference>